<dbReference type="Pfam" id="PF00133">
    <property type="entry name" value="tRNA-synt_1"/>
    <property type="match status" value="1"/>
</dbReference>
<dbReference type="HOGENOM" id="CLU_001493_7_1_14"/>
<evidence type="ECO:0000256" key="4">
    <source>
        <dbReference type="ARBA" id="ARBA00022490"/>
    </source>
</evidence>
<dbReference type="PANTHER" id="PTHR42765:SF1">
    <property type="entry name" value="ISOLEUCINE--TRNA LIGASE, MITOCHONDRIAL"/>
    <property type="match status" value="1"/>
</dbReference>
<reference evidence="16 17" key="1">
    <citation type="journal article" date="2011" name="J. Bacteriol.">
        <title>Complete genome sequence of Mycoplasma haemofelis, a hemotropic mycoplasma.</title>
        <authorList>
            <person name="Barker E.N."/>
            <person name="Helps C.R."/>
            <person name="Peters I.R."/>
            <person name="Darby A.C."/>
            <person name="Radford A.D."/>
            <person name="Tasker S."/>
        </authorList>
    </citation>
    <scope>NUCLEOTIDE SEQUENCE [LARGE SCALE GENOMIC DNA]</scope>
    <source>
        <strain evidence="16 17">Langford 1</strain>
    </source>
</reference>
<keyword evidence="8 13" id="KW-0648">Protein biosynthesis</keyword>
<dbReference type="GO" id="GO:0002161">
    <property type="term" value="F:aminoacyl-tRNA deacylase activity"/>
    <property type="evidence" value="ECO:0007669"/>
    <property type="project" value="InterPro"/>
</dbReference>
<dbReference type="GO" id="GO:0005524">
    <property type="term" value="F:ATP binding"/>
    <property type="evidence" value="ECO:0007669"/>
    <property type="project" value="UniProtKB-KW"/>
</dbReference>
<dbReference type="SUPFAM" id="SSF47323">
    <property type="entry name" value="Anticodon-binding domain of a subclass of class I aminoacyl-tRNA synthetases"/>
    <property type="match status" value="1"/>
</dbReference>
<evidence type="ECO:0000256" key="11">
    <source>
        <dbReference type="ARBA" id="ARBA00048359"/>
    </source>
</evidence>
<evidence type="ECO:0000256" key="1">
    <source>
        <dbReference type="ARBA" id="ARBA00006887"/>
    </source>
</evidence>
<dbReference type="Gene3D" id="3.90.740.10">
    <property type="entry name" value="Valyl/Leucyl/Isoleucyl-tRNA synthetase, editing domain"/>
    <property type="match status" value="1"/>
</dbReference>
<protein>
    <recommendedName>
        <fullName evidence="3 12">Isoleucine--tRNA ligase</fullName>
        <ecNumber evidence="2 12">6.1.1.5</ecNumber>
    </recommendedName>
</protein>
<keyword evidence="6 13" id="KW-0547">Nucleotide-binding</keyword>
<proteinExistence type="inferred from homology"/>
<dbReference type="InterPro" id="IPR009008">
    <property type="entry name" value="Val/Leu/Ile-tRNA-synth_edit"/>
</dbReference>
<dbReference type="InterPro" id="IPR009080">
    <property type="entry name" value="tRNAsynth_Ia_anticodon-bd"/>
</dbReference>
<gene>
    <name evidence="16" type="primary">ileS</name>
    <name evidence="16" type="ordered locus">HF1_02210</name>
</gene>
<dbReference type="Gene3D" id="1.10.730.20">
    <property type="match status" value="1"/>
</dbReference>
<dbReference type="AlphaFoldDB" id="E8ZKR3"/>
<dbReference type="Gene3D" id="1.10.10.830">
    <property type="entry name" value="Ile-tRNA synthetase CP2 domain-like"/>
    <property type="match status" value="1"/>
</dbReference>
<organism evidence="16 17">
    <name type="scientific">Mycoplasma haemofelis (strain Langford 1)</name>
    <name type="common">Haemobartonella felis</name>
    <dbReference type="NCBI Taxonomy" id="941640"/>
    <lineage>
        <taxon>Bacteria</taxon>
        <taxon>Bacillati</taxon>
        <taxon>Mycoplasmatota</taxon>
        <taxon>Mollicutes</taxon>
        <taxon>Mycoplasmataceae</taxon>
        <taxon>Mycoplasma</taxon>
    </lineage>
</organism>
<dbReference type="Pfam" id="PF08264">
    <property type="entry name" value="Anticodon_1"/>
    <property type="match status" value="1"/>
</dbReference>
<dbReference type="PANTHER" id="PTHR42765">
    <property type="entry name" value="SOLEUCYL-TRNA SYNTHETASE"/>
    <property type="match status" value="1"/>
</dbReference>
<evidence type="ECO:0000256" key="8">
    <source>
        <dbReference type="ARBA" id="ARBA00022917"/>
    </source>
</evidence>
<dbReference type="GO" id="GO:0004822">
    <property type="term" value="F:isoleucine-tRNA ligase activity"/>
    <property type="evidence" value="ECO:0007669"/>
    <property type="project" value="UniProtKB-UniRule"/>
</dbReference>
<evidence type="ECO:0000256" key="13">
    <source>
        <dbReference type="RuleBase" id="RU363035"/>
    </source>
</evidence>
<dbReference type="InterPro" id="IPR050081">
    <property type="entry name" value="Ile-tRNA_ligase"/>
</dbReference>
<feature type="domain" description="Aminoacyl-tRNA synthetase class Ia" evidence="14">
    <location>
        <begin position="29"/>
        <end position="617"/>
    </location>
</feature>
<evidence type="ECO:0000256" key="2">
    <source>
        <dbReference type="ARBA" id="ARBA00013165"/>
    </source>
</evidence>
<evidence type="ECO:0000256" key="12">
    <source>
        <dbReference type="NCBIfam" id="TIGR00392"/>
    </source>
</evidence>
<comment type="function">
    <text evidence="10">Catalyzes the attachment of isoleucine to tRNA(Ile). As IleRS can inadvertently accommodate and process structurally similar amino acids such as valine, to avoid such errors it has two additional distinct tRNA(Ile)-dependent editing activities. One activity is designated as 'pretransfer' editing and involves the hydrolysis of activated Val-AMP. The other activity is designated 'posttransfer' editing and involves deacylation of mischarged Val-tRNA(Ile).</text>
</comment>
<dbReference type="KEGG" id="mha:HF1_02210"/>
<dbReference type="InterPro" id="IPR014729">
    <property type="entry name" value="Rossmann-like_a/b/a_fold"/>
</dbReference>
<dbReference type="InterPro" id="IPR002301">
    <property type="entry name" value="Ile-tRNA-ligase"/>
</dbReference>
<evidence type="ECO:0000256" key="9">
    <source>
        <dbReference type="ARBA" id="ARBA00023146"/>
    </source>
</evidence>
<comment type="catalytic activity">
    <reaction evidence="11">
        <text>tRNA(Ile) + L-isoleucine + ATP = L-isoleucyl-tRNA(Ile) + AMP + diphosphate</text>
        <dbReference type="Rhea" id="RHEA:11060"/>
        <dbReference type="Rhea" id="RHEA-COMP:9666"/>
        <dbReference type="Rhea" id="RHEA-COMP:9695"/>
        <dbReference type="ChEBI" id="CHEBI:30616"/>
        <dbReference type="ChEBI" id="CHEBI:33019"/>
        <dbReference type="ChEBI" id="CHEBI:58045"/>
        <dbReference type="ChEBI" id="CHEBI:78442"/>
        <dbReference type="ChEBI" id="CHEBI:78528"/>
        <dbReference type="ChEBI" id="CHEBI:456215"/>
        <dbReference type="EC" id="6.1.1.5"/>
    </reaction>
</comment>
<dbReference type="Gene3D" id="3.40.50.620">
    <property type="entry name" value="HUPs"/>
    <property type="match status" value="2"/>
</dbReference>
<keyword evidence="7 13" id="KW-0067">ATP-binding</keyword>
<evidence type="ECO:0000256" key="7">
    <source>
        <dbReference type="ARBA" id="ARBA00022840"/>
    </source>
</evidence>
<dbReference type="NCBIfam" id="TIGR00392">
    <property type="entry name" value="ileS"/>
    <property type="match status" value="1"/>
</dbReference>
<dbReference type="SUPFAM" id="SSF52374">
    <property type="entry name" value="Nucleotidylyl transferase"/>
    <property type="match status" value="1"/>
</dbReference>
<dbReference type="InterPro" id="IPR001412">
    <property type="entry name" value="aa-tRNA-synth_I_CS"/>
</dbReference>
<dbReference type="GO" id="GO:0005829">
    <property type="term" value="C:cytosol"/>
    <property type="evidence" value="ECO:0007669"/>
    <property type="project" value="TreeGrafter"/>
</dbReference>
<dbReference type="GO" id="GO:0006428">
    <property type="term" value="P:isoleucyl-tRNA aminoacylation"/>
    <property type="evidence" value="ECO:0007669"/>
    <property type="project" value="UniProtKB-UniRule"/>
</dbReference>
<dbReference type="EC" id="6.1.1.5" evidence="2 12"/>
<dbReference type="PRINTS" id="PR00984">
    <property type="entry name" value="TRNASYNTHILE"/>
</dbReference>
<evidence type="ECO:0000313" key="16">
    <source>
        <dbReference type="EMBL" id="CBY92229.1"/>
    </source>
</evidence>
<evidence type="ECO:0000256" key="6">
    <source>
        <dbReference type="ARBA" id="ARBA00022741"/>
    </source>
</evidence>
<evidence type="ECO:0000256" key="3">
    <source>
        <dbReference type="ARBA" id="ARBA00022009"/>
    </source>
</evidence>
<evidence type="ECO:0000313" key="17">
    <source>
        <dbReference type="Proteomes" id="UP000008637"/>
    </source>
</evidence>
<name>E8ZKR3_MYCHL</name>
<evidence type="ECO:0000259" key="14">
    <source>
        <dbReference type="Pfam" id="PF00133"/>
    </source>
</evidence>
<accession>E8ZKR3</accession>
<dbReference type="Proteomes" id="UP000008637">
    <property type="component" value="Chromosome"/>
</dbReference>
<dbReference type="EMBL" id="FR773153">
    <property type="protein sequence ID" value="CBY92229.1"/>
    <property type="molecule type" value="Genomic_DNA"/>
</dbReference>
<evidence type="ECO:0000256" key="10">
    <source>
        <dbReference type="ARBA" id="ARBA00025217"/>
    </source>
</evidence>
<keyword evidence="17" id="KW-1185">Reference proteome</keyword>
<keyword evidence="4" id="KW-0963">Cytoplasm</keyword>
<evidence type="ECO:0000256" key="5">
    <source>
        <dbReference type="ARBA" id="ARBA00022598"/>
    </source>
</evidence>
<dbReference type="CDD" id="cd00818">
    <property type="entry name" value="IleRS_core"/>
    <property type="match status" value="1"/>
</dbReference>
<dbReference type="InterPro" id="IPR013155">
    <property type="entry name" value="M/V/L/I-tRNA-synth_anticd-bd"/>
</dbReference>
<evidence type="ECO:0000259" key="15">
    <source>
        <dbReference type="Pfam" id="PF08264"/>
    </source>
</evidence>
<keyword evidence="5 13" id="KW-0436">Ligase</keyword>
<feature type="domain" description="Methionyl/Valyl/Leucyl/Isoleucyl-tRNA synthetase anticodon-binding" evidence="15">
    <location>
        <begin position="661"/>
        <end position="809"/>
    </location>
</feature>
<dbReference type="PROSITE" id="PS00178">
    <property type="entry name" value="AA_TRNA_LIGASE_I"/>
    <property type="match status" value="1"/>
</dbReference>
<dbReference type="SUPFAM" id="SSF50677">
    <property type="entry name" value="ValRS/IleRS/LeuRS editing domain"/>
    <property type="match status" value="1"/>
</dbReference>
<dbReference type="InterPro" id="IPR002300">
    <property type="entry name" value="aa-tRNA-synth_Ia"/>
</dbReference>
<comment type="similarity">
    <text evidence="1">Belongs to the class-I aminoacyl-tRNA synthetase family. IleS type 1 subfamily.</text>
</comment>
<sequence>MSFKNTLNIPSTKFPMRANLVENSTKYRNFWNSNQIFWKLSNRDGKAFILHDGPPYANGNIHLGHALNKLLKDFVLRYKALKGYRINYIPGWDTHGLPIENRLEKREGSNYKNKSASEKRKACAEYAKEQIEIQKSQFENLHLLCDFKEIYRTMDPSFVNQELDIFCEFIQKDLLYWDLKPVAWSWSSKTALAESEIIYKEIESPSIYLGFPILDNSKLPKDTCLLVWTTTPYTLEANQFIALHPNFNYVLIERDGKKYVISKKRFRDLKESLGLHDFTIKDEFIGSELAGLKYKNPLHSREGTTICAGYITEDVGTGIVHMAPAFGLEDYLAAGKVDIYCPINEDGKFQVDTYFKPISGLFYMDANPVVIDFLRESGSLLKSEKITHSVGHDWRTEKPLLYRASPQWFINIRKLSSSIESISFASSPEWISSHLKKLISSREEWCLSRQRCWGIPIVILFSEGKPILDLEQIKHTIELLKENGIESWFEKEASFFLHPKFKDLRDVEKGKDILDVWFDSGCSWSILESKKADLYLEGFDQLRGWFNSSSVISLTSQKELPFKNIIAHGFALDGNGNKMSKSKGNVIDPIEIANKYGIDILRLWIAMNNYLEDIKLSESSLESAISTYRKIRNTLFRYSLSVTENLSFDPSILGSLEDPKNRYIYSLFLESYRKISEHLERFHFFRAIKEMMDFLNIYSGWYLEISKDLLYCGSKEDREFKETQHIIYDILLKSIKLLSIFIPQTAEEAYSYIKEGSVALESLDPAEEELDIPSDTWNRFFELKDEIYSHLEELKNQKEITGTHEAKVVVSSDSLKGLESLNLKKYLNIAELEVGEELRVSKSALPKCARCKRHEDISEEVCSRCLKLI</sequence>
<keyword evidence="9 13" id="KW-0030">Aminoacyl-tRNA synthetase</keyword>